<comment type="caution">
    <text evidence="2">The sequence shown here is derived from an EMBL/GenBank/DDBJ whole genome shotgun (WGS) entry which is preliminary data.</text>
</comment>
<protein>
    <submittedName>
        <fullName evidence="2">Uncharacterized protein</fullName>
    </submittedName>
</protein>
<keyword evidence="3" id="KW-1185">Reference proteome</keyword>
<accession>A0ABQ2VQW7</accession>
<evidence type="ECO:0000256" key="1">
    <source>
        <dbReference type="SAM" id="MobiDB-lite"/>
    </source>
</evidence>
<feature type="compositionally biased region" description="Basic and acidic residues" evidence="1">
    <location>
        <begin position="9"/>
        <end position="31"/>
    </location>
</feature>
<evidence type="ECO:0000313" key="3">
    <source>
        <dbReference type="Proteomes" id="UP000654471"/>
    </source>
</evidence>
<sequence length="91" mass="9776">MGGAGRRGLGPDRVDQDTPLDRPSAGERQPRDQSLQAGTWNGQDGVTARRRKGAEQRDTKPRTPVHLPIFAHAPAGPHIRAAAVRPRVSAV</sequence>
<dbReference type="EMBL" id="BMRP01000080">
    <property type="protein sequence ID" value="GGV02823.1"/>
    <property type="molecule type" value="Genomic_DNA"/>
</dbReference>
<feature type="region of interest" description="Disordered" evidence="1">
    <location>
        <begin position="1"/>
        <end position="66"/>
    </location>
</feature>
<name>A0ABQ2VQW7_9ACTN</name>
<feature type="compositionally biased region" description="Polar residues" evidence="1">
    <location>
        <begin position="32"/>
        <end position="44"/>
    </location>
</feature>
<dbReference type="Proteomes" id="UP000654471">
    <property type="component" value="Unassembled WGS sequence"/>
</dbReference>
<evidence type="ECO:0000313" key="2">
    <source>
        <dbReference type="EMBL" id="GGV02823.1"/>
    </source>
</evidence>
<organism evidence="2 3">
    <name type="scientific">Streptomyces albospinus</name>
    <dbReference type="NCBI Taxonomy" id="285515"/>
    <lineage>
        <taxon>Bacteria</taxon>
        <taxon>Bacillati</taxon>
        <taxon>Actinomycetota</taxon>
        <taxon>Actinomycetes</taxon>
        <taxon>Kitasatosporales</taxon>
        <taxon>Streptomycetaceae</taxon>
        <taxon>Streptomyces</taxon>
    </lineage>
</organism>
<reference evidence="3" key="1">
    <citation type="journal article" date="2019" name="Int. J. Syst. Evol. Microbiol.">
        <title>The Global Catalogue of Microorganisms (GCM) 10K type strain sequencing project: providing services to taxonomists for standard genome sequencing and annotation.</title>
        <authorList>
            <consortium name="The Broad Institute Genomics Platform"/>
            <consortium name="The Broad Institute Genome Sequencing Center for Infectious Disease"/>
            <person name="Wu L."/>
            <person name="Ma J."/>
        </authorList>
    </citation>
    <scope>NUCLEOTIDE SEQUENCE [LARGE SCALE GENOMIC DNA]</scope>
    <source>
        <strain evidence="3">JCM 3399</strain>
    </source>
</reference>
<proteinExistence type="predicted"/>
<gene>
    <name evidence="2" type="ORF">GCM10010211_82620</name>
</gene>